<organism evidence="2 3">
    <name type="scientific">Sinobaca qinghaiensis</name>
    <dbReference type="NCBI Taxonomy" id="342944"/>
    <lineage>
        <taxon>Bacteria</taxon>
        <taxon>Bacillati</taxon>
        <taxon>Bacillota</taxon>
        <taxon>Bacilli</taxon>
        <taxon>Bacillales</taxon>
        <taxon>Sporolactobacillaceae</taxon>
        <taxon>Sinobaca</taxon>
    </lineage>
</organism>
<evidence type="ECO:0000313" key="2">
    <source>
        <dbReference type="EMBL" id="RKD76026.1"/>
    </source>
</evidence>
<dbReference type="AlphaFoldDB" id="A0A419V7E4"/>
<keyword evidence="1" id="KW-0812">Transmembrane</keyword>
<reference evidence="2 3" key="1">
    <citation type="submission" date="2018-09" db="EMBL/GenBank/DDBJ databases">
        <title>Genomic Encyclopedia of Archaeal and Bacterial Type Strains, Phase II (KMG-II): from individual species to whole genera.</title>
        <authorList>
            <person name="Goeker M."/>
        </authorList>
    </citation>
    <scope>NUCLEOTIDE SEQUENCE [LARGE SCALE GENOMIC DNA]</scope>
    <source>
        <strain evidence="2 3">DSM 17008</strain>
    </source>
</reference>
<keyword evidence="1" id="KW-1133">Transmembrane helix</keyword>
<evidence type="ECO:0000313" key="3">
    <source>
        <dbReference type="Proteomes" id="UP000285120"/>
    </source>
</evidence>
<protein>
    <submittedName>
        <fullName evidence="2">Uncharacterized protein</fullName>
    </submittedName>
</protein>
<dbReference type="EMBL" id="RAPK01000006">
    <property type="protein sequence ID" value="RKD76026.1"/>
    <property type="molecule type" value="Genomic_DNA"/>
</dbReference>
<name>A0A419V7E4_9BACL</name>
<comment type="caution">
    <text evidence="2">The sequence shown here is derived from an EMBL/GenBank/DDBJ whole genome shotgun (WGS) entry which is preliminary data.</text>
</comment>
<gene>
    <name evidence="2" type="ORF">ATL39_0238</name>
</gene>
<feature type="transmembrane region" description="Helical" evidence="1">
    <location>
        <begin position="6"/>
        <end position="26"/>
    </location>
</feature>
<dbReference type="Proteomes" id="UP000285120">
    <property type="component" value="Unassembled WGS sequence"/>
</dbReference>
<keyword evidence="1" id="KW-0472">Membrane</keyword>
<keyword evidence="3" id="KW-1185">Reference proteome</keyword>
<evidence type="ECO:0000256" key="1">
    <source>
        <dbReference type="SAM" id="Phobius"/>
    </source>
</evidence>
<accession>A0A419V7E4</accession>
<proteinExistence type="predicted"/>
<sequence>MDKTITTWVVSGAVYLTAVIILSLFLGNGSSM</sequence>